<gene>
    <name evidence="9" type="ORF">VC1_19</name>
</gene>
<dbReference type="GO" id="GO:0008270">
    <property type="term" value="F:zinc ion binding"/>
    <property type="evidence" value="ECO:0007669"/>
    <property type="project" value="TreeGrafter"/>
</dbReference>
<evidence type="ECO:0000256" key="6">
    <source>
        <dbReference type="ARBA" id="ARBA00022833"/>
    </source>
</evidence>
<dbReference type="CDD" id="cd08073">
    <property type="entry name" value="MPN_NLPC_P60"/>
    <property type="match status" value="1"/>
</dbReference>
<dbReference type="InterPro" id="IPR000064">
    <property type="entry name" value="NLP_P60_dom"/>
</dbReference>
<keyword evidence="2" id="KW-0645">Protease</keyword>
<dbReference type="GO" id="GO:0001897">
    <property type="term" value="P:symbiont-mediated cytolysis of host cell"/>
    <property type="evidence" value="ECO:0007669"/>
    <property type="project" value="UniProtKB-ARBA"/>
</dbReference>
<evidence type="ECO:0000256" key="4">
    <source>
        <dbReference type="ARBA" id="ARBA00022801"/>
    </source>
</evidence>
<dbReference type="PANTHER" id="PTHR34858:SF1">
    <property type="entry name" value="CYSO-CYSTEINE PEPTIDASE"/>
    <property type="match status" value="1"/>
</dbReference>
<accession>A0A9X9TDD0</accession>
<keyword evidence="10" id="KW-1185">Reference proteome</keyword>
<keyword evidence="3" id="KW-0479">Metal-binding</keyword>
<evidence type="ECO:0000256" key="3">
    <source>
        <dbReference type="ARBA" id="ARBA00022723"/>
    </source>
</evidence>
<feature type="domain" description="NlpC/P60" evidence="8">
    <location>
        <begin position="94"/>
        <end position="233"/>
    </location>
</feature>
<keyword evidence="6" id="KW-0862">Zinc</keyword>
<dbReference type="PANTHER" id="PTHR34858">
    <property type="entry name" value="CYSO-CYSTEINE PEPTIDASE"/>
    <property type="match status" value="1"/>
</dbReference>
<evidence type="ECO:0000256" key="7">
    <source>
        <dbReference type="ARBA" id="ARBA00023049"/>
    </source>
</evidence>
<sequence>MLQAKIKLEIMRHTQEGFPLEICGVVTQKSRVQKYHRITNVHPDPENHFEMDASEYAQALDSGELIAVVHSHPGDGCTTLPSVADSAQCNEMGVAWVITSCPEGDLRIVQPERLPLIGRPRSLGYQDCWSLIMAFHKEYGIELNNYSVPCEWWKDGTESIYDDNWQREGFIEVNRDPIYGDMCMFQLQAPVTNHAGIYLGNNELLHHMSGKLSRKDIFSGWYQDHIVRIVRHKDLPEDLKCLDL</sequence>
<dbReference type="EMBL" id="MT360682">
    <property type="protein sequence ID" value="WEY17681.1"/>
    <property type="molecule type" value="Genomic_DNA"/>
</dbReference>
<evidence type="ECO:0000256" key="1">
    <source>
        <dbReference type="ARBA" id="ARBA00007074"/>
    </source>
</evidence>
<keyword evidence="4" id="KW-0378">Hydrolase</keyword>
<dbReference type="SUPFAM" id="SSF102712">
    <property type="entry name" value="JAB1/MPN domain"/>
    <property type="match status" value="1"/>
</dbReference>
<organism evidence="9 10">
    <name type="scientific">Vibrio phage Vc1</name>
    <dbReference type="NCBI Taxonomy" id="1480731"/>
    <lineage>
        <taxon>Viruses</taxon>
        <taxon>Duplodnaviria</taxon>
        <taxon>Heunggongvirae</taxon>
        <taxon>Uroviricota</taxon>
        <taxon>Caudoviricetes</taxon>
        <taxon>Drexlerviridae</taxon>
        <taxon>Jhansiroadvirus</taxon>
        <taxon>Jhansiroadvirus gwaliVC1</taxon>
    </lineage>
</organism>
<evidence type="ECO:0000259" key="8">
    <source>
        <dbReference type="PROSITE" id="PS51935"/>
    </source>
</evidence>
<evidence type="ECO:0000313" key="9">
    <source>
        <dbReference type="EMBL" id="WEY17681.1"/>
    </source>
</evidence>
<protein>
    <submittedName>
        <fullName evidence="9">Tail assembly protein</fullName>
    </submittedName>
</protein>
<dbReference type="GO" id="GO:0008235">
    <property type="term" value="F:metalloexopeptidase activity"/>
    <property type="evidence" value="ECO:0007669"/>
    <property type="project" value="TreeGrafter"/>
</dbReference>
<dbReference type="Pfam" id="PF00877">
    <property type="entry name" value="NLPC_P60"/>
    <property type="match status" value="1"/>
</dbReference>
<evidence type="ECO:0000313" key="10">
    <source>
        <dbReference type="Proteomes" id="UP000509462"/>
    </source>
</evidence>
<evidence type="ECO:0000256" key="5">
    <source>
        <dbReference type="ARBA" id="ARBA00022807"/>
    </source>
</evidence>
<dbReference type="InterPro" id="IPR038765">
    <property type="entry name" value="Papain-like_cys_pep_sf"/>
</dbReference>
<dbReference type="Proteomes" id="UP000509462">
    <property type="component" value="Segment"/>
</dbReference>
<dbReference type="Gene3D" id="3.90.1720.10">
    <property type="entry name" value="endopeptidase domain like (from Nostoc punctiforme)"/>
    <property type="match status" value="1"/>
</dbReference>
<name>A0A9X9TDD0_9CAUD</name>
<proteinExistence type="inferred from homology"/>
<reference evidence="9" key="1">
    <citation type="submission" date="2020-04" db="EMBL/GenBank/DDBJ databases">
        <authorList>
            <person name="Kumar P."/>
            <person name="Meghvansi M.K."/>
            <person name="Kamboj D.V."/>
        </authorList>
    </citation>
    <scope>NUCLEOTIDE SEQUENCE [LARGE SCALE GENOMIC DNA]</scope>
</reference>
<evidence type="ECO:0000256" key="2">
    <source>
        <dbReference type="ARBA" id="ARBA00022670"/>
    </source>
</evidence>
<dbReference type="InterPro" id="IPR028090">
    <property type="entry name" value="JAB_dom_prok"/>
</dbReference>
<dbReference type="Pfam" id="PF14464">
    <property type="entry name" value="Prok-JAB"/>
    <property type="match status" value="1"/>
</dbReference>
<comment type="similarity">
    <text evidence="1">Belongs to the peptidase C40 family.</text>
</comment>
<dbReference type="PROSITE" id="PS51935">
    <property type="entry name" value="NLPC_P60"/>
    <property type="match status" value="1"/>
</dbReference>
<keyword evidence="5" id="KW-0788">Thiol protease</keyword>
<dbReference type="GO" id="GO:0008234">
    <property type="term" value="F:cysteine-type peptidase activity"/>
    <property type="evidence" value="ECO:0007669"/>
    <property type="project" value="UniProtKB-KW"/>
</dbReference>
<dbReference type="Gene3D" id="3.40.140.10">
    <property type="entry name" value="Cytidine Deaminase, domain 2"/>
    <property type="match status" value="1"/>
</dbReference>
<keyword evidence="7" id="KW-0482">Metalloprotease</keyword>
<dbReference type="InterPro" id="IPR051929">
    <property type="entry name" value="VirAsm_ModProt"/>
</dbReference>
<dbReference type="GO" id="GO:0006508">
    <property type="term" value="P:proteolysis"/>
    <property type="evidence" value="ECO:0007669"/>
    <property type="project" value="UniProtKB-KW"/>
</dbReference>
<dbReference type="SUPFAM" id="SSF54001">
    <property type="entry name" value="Cysteine proteinases"/>
    <property type="match status" value="1"/>
</dbReference>